<sequence>MHSHCADCTVTVPKNLNMQKGGVWMIAWLENAALCGILECLKIKILFLLSCACTHLLTRPISCAFGIVTQMEHHTRKRCYVTSFSEMDSSREKSLCNLYAWMGLLRQGGRRSLSPLFHLTDIPEYPKACIYVHIKWISHVILPGVGLPPNSYSLCYFVRTQSTIIIIKITISVECEANINQSIIQKLISSTAKKNLLNCLQLKCSMLQPSSHPNSAFLHVYFFWHSHCAVCTVNVHQSLVESILLLVMILQPPLGLARGFPNWGIFFSLCTFLHSPVRNLSSPHNIFLTLKNFNHPQIITVPSRSCSCFQPQPTHHCHCPPLVVLPLPDICPQPAPTLSNPSPTATPPLICPSAAGCFPTARPYSPSTALPSSTSPTTLSSFPPATHLLPERPQHVLWMCKWGLEAPRLPTALVFCPDLQPSGGNQLSLC</sequence>
<dbReference type="EMBL" id="LAVV01008448">
    <property type="protein sequence ID" value="KNZ52774.1"/>
    <property type="molecule type" value="Genomic_DNA"/>
</dbReference>
<dbReference type="Proteomes" id="UP000037035">
    <property type="component" value="Unassembled WGS sequence"/>
</dbReference>
<reference evidence="1 2" key="1">
    <citation type="submission" date="2015-08" db="EMBL/GenBank/DDBJ databases">
        <title>Next Generation Sequencing and Analysis of the Genome of Puccinia sorghi L Schw, the Causal Agent of Maize Common Rust.</title>
        <authorList>
            <person name="Rochi L."/>
            <person name="Burguener G."/>
            <person name="Darino M."/>
            <person name="Turjanski A."/>
            <person name="Kreff E."/>
            <person name="Dieguez M.J."/>
            <person name="Sacco F."/>
        </authorList>
    </citation>
    <scope>NUCLEOTIDE SEQUENCE [LARGE SCALE GENOMIC DNA]</scope>
    <source>
        <strain evidence="1 2">RO10H11247</strain>
    </source>
</reference>
<accession>A0A0L6UW94</accession>
<evidence type="ECO:0000313" key="2">
    <source>
        <dbReference type="Proteomes" id="UP000037035"/>
    </source>
</evidence>
<protein>
    <submittedName>
        <fullName evidence="1">Uncharacterized protein</fullName>
    </submittedName>
</protein>
<comment type="caution">
    <text evidence="1">The sequence shown here is derived from an EMBL/GenBank/DDBJ whole genome shotgun (WGS) entry which is preliminary data.</text>
</comment>
<organism evidence="1 2">
    <name type="scientific">Puccinia sorghi</name>
    <dbReference type="NCBI Taxonomy" id="27349"/>
    <lineage>
        <taxon>Eukaryota</taxon>
        <taxon>Fungi</taxon>
        <taxon>Dikarya</taxon>
        <taxon>Basidiomycota</taxon>
        <taxon>Pucciniomycotina</taxon>
        <taxon>Pucciniomycetes</taxon>
        <taxon>Pucciniales</taxon>
        <taxon>Pucciniaceae</taxon>
        <taxon>Puccinia</taxon>
    </lineage>
</organism>
<keyword evidence="2" id="KW-1185">Reference proteome</keyword>
<evidence type="ECO:0000313" key="1">
    <source>
        <dbReference type="EMBL" id="KNZ52774.1"/>
    </source>
</evidence>
<gene>
    <name evidence="1" type="ORF">VP01_3451g3</name>
</gene>
<proteinExistence type="predicted"/>
<dbReference type="VEuPathDB" id="FungiDB:VP01_3451g3"/>
<dbReference type="AlphaFoldDB" id="A0A0L6UW94"/>
<name>A0A0L6UW94_9BASI</name>